<keyword evidence="3" id="KW-1185">Reference proteome</keyword>
<gene>
    <name evidence="2" type="ORF">QBC47DRAFT_357066</name>
</gene>
<dbReference type="Proteomes" id="UP001239445">
    <property type="component" value="Unassembled WGS sequence"/>
</dbReference>
<evidence type="ECO:0000313" key="2">
    <source>
        <dbReference type="EMBL" id="KAK1759178.1"/>
    </source>
</evidence>
<reference evidence="2" key="1">
    <citation type="submission" date="2023-06" db="EMBL/GenBank/DDBJ databases">
        <title>Genome-scale phylogeny and comparative genomics of the fungal order Sordariales.</title>
        <authorList>
            <consortium name="Lawrence Berkeley National Laboratory"/>
            <person name="Hensen N."/>
            <person name="Bonometti L."/>
            <person name="Westerberg I."/>
            <person name="Brannstrom I.O."/>
            <person name="Guillou S."/>
            <person name="Cros-Aarteil S."/>
            <person name="Calhoun S."/>
            <person name="Haridas S."/>
            <person name="Kuo A."/>
            <person name="Mondo S."/>
            <person name="Pangilinan J."/>
            <person name="Riley R."/>
            <person name="Labutti K."/>
            <person name="Andreopoulos B."/>
            <person name="Lipzen A."/>
            <person name="Chen C."/>
            <person name="Yanf M."/>
            <person name="Daum C."/>
            <person name="Ng V."/>
            <person name="Clum A."/>
            <person name="Steindorff A."/>
            <person name="Ohm R."/>
            <person name="Martin F."/>
            <person name="Silar P."/>
            <person name="Natvig D."/>
            <person name="Lalanne C."/>
            <person name="Gautier V."/>
            <person name="Ament-Velasquez S.L."/>
            <person name="Kruys A."/>
            <person name="Hutchinson M.I."/>
            <person name="Powell A.J."/>
            <person name="Barry K."/>
            <person name="Miller A.N."/>
            <person name="Grigoriev I.V."/>
            <person name="Debuchy R."/>
            <person name="Gladieux P."/>
            <person name="Thoren M.H."/>
            <person name="Johannesson H."/>
        </authorList>
    </citation>
    <scope>NUCLEOTIDE SEQUENCE</scope>
    <source>
        <strain evidence="2">PSN4</strain>
    </source>
</reference>
<name>A0AAJ0FDB3_9PEZI</name>
<accession>A0AAJ0FDB3</accession>
<comment type="caution">
    <text evidence="2">The sequence shown here is derived from an EMBL/GenBank/DDBJ whole genome shotgun (WGS) entry which is preliminary data.</text>
</comment>
<proteinExistence type="predicted"/>
<dbReference type="EMBL" id="MU839828">
    <property type="protein sequence ID" value="KAK1759178.1"/>
    <property type="molecule type" value="Genomic_DNA"/>
</dbReference>
<protein>
    <submittedName>
        <fullName evidence="2">Uncharacterized protein</fullName>
    </submittedName>
</protein>
<organism evidence="2 3">
    <name type="scientific">Echria macrotheca</name>
    <dbReference type="NCBI Taxonomy" id="438768"/>
    <lineage>
        <taxon>Eukaryota</taxon>
        <taxon>Fungi</taxon>
        <taxon>Dikarya</taxon>
        <taxon>Ascomycota</taxon>
        <taxon>Pezizomycotina</taxon>
        <taxon>Sordariomycetes</taxon>
        <taxon>Sordariomycetidae</taxon>
        <taxon>Sordariales</taxon>
        <taxon>Schizotheciaceae</taxon>
        <taxon>Echria</taxon>
    </lineage>
</organism>
<feature type="region of interest" description="Disordered" evidence="1">
    <location>
        <begin position="111"/>
        <end position="199"/>
    </location>
</feature>
<evidence type="ECO:0000313" key="3">
    <source>
        <dbReference type="Proteomes" id="UP001239445"/>
    </source>
</evidence>
<dbReference type="AlphaFoldDB" id="A0AAJ0FDB3"/>
<evidence type="ECO:0000256" key="1">
    <source>
        <dbReference type="SAM" id="MobiDB-lite"/>
    </source>
</evidence>
<feature type="region of interest" description="Disordered" evidence="1">
    <location>
        <begin position="215"/>
        <end position="251"/>
    </location>
</feature>
<sequence>MGNILETVRRGLWAVWIVCGSPSGRIPLFEGYTVISLRESLSFKGGSIGKNIPSRHGITEPMCMSEAISNTVERMFNPAADKNCHAMLTAANNPSNHCGLTACGLPLLKPTAPSGEQDDGAGPARSRISGDGQNQASDLDSGDRALLPEEAPSIDSFKSPKRSKNSGVSFSGGWPRATQGLAPADSRKKCDSPRVIPPGMNAGWSSHRICNSNIALETLPRRRCVRGKSPGRAQGPKTVRDPSAQPQRQHP</sequence>